<protein>
    <submittedName>
        <fullName evidence="3">DUF459 domain-containing protein</fullName>
    </submittedName>
</protein>
<feature type="chain" id="PRO_5025649513" evidence="2">
    <location>
        <begin position="34"/>
        <end position="445"/>
    </location>
</feature>
<dbReference type="Proteomes" id="UP000309061">
    <property type="component" value="Chromosome"/>
</dbReference>
<accession>A0A6B8KF18</accession>
<keyword evidence="2" id="KW-0732">Signal</keyword>
<dbReference type="AlphaFoldDB" id="A0A6B8KF18"/>
<keyword evidence="4" id="KW-1185">Reference proteome</keyword>
<dbReference type="SUPFAM" id="SSF52266">
    <property type="entry name" value="SGNH hydrolase"/>
    <property type="match status" value="1"/>
</dbReference>
<dbReference type="InterPro" id="IPR036514">
    <property type="entry name" value="SGNH_hydro_sf"/>
</dbReference>
<dbReference type="GO" id="GO:0016788">
    <property type="term" value="F:hydrolase activity, acting on ester bonds"/>
    <property type="evidence" value="ECO:0007669"/>
    <property type="project" value="UniProtKB-ARBA"/>
</dbReference>
<dbReference type="Pfam" id="PF04311">
    <property type="entry name" value="DUF459"/>
    <property type="match status" value="1"/>
</dbReference>
<evidence type="ECO:0000313" key="4">
    <source>
        <dbReference type="Proteomes" id="UP000309061"/>
    </source>
</evidence>
<dbReference type="CDD" id="cd01829">
    <property type="entry name" value="SGNH_hydrolase_peri2"/>
    <property type="match status" value="1"/>
</dbReference>
<dbReference type="EMBL" id="CP046052">
    <property type="protein sequence ID" value="QGM45053.1"/>
    <property type="molecule type" value="Genomic_DNA"/>
</dbReference>
<dbReference type="Gene3D" id="3.40.50.1110">
    <property type="entry name" value="SGNH hydrolase"/>
    <property type="match status" value="1"/>
</dbReference>
<evidence type="ECO:0000256" key="1">
    <source>
        <dbReference type="SAM" id="MobiDB-lite"/>
    </source>
</evidence>
<feature type="region of interest" description="Disordered" evidence="1">
    <location>
        <begin position="51"/>
        <end position="104"/>
    </location>
</feature>
<dbReference type="InterPro" id="IPR051532">
    <property type="entry name" value="Ester_Hydrolysis_Enzymes"/>
</dbReference>
<feature type="compositionally biased region" description="Basic residues" evidence="1">
    <location>
        <begin position="82"/>
        <end position="91"/>
    </location>
</feature>
<feature type="signal peptide" evidence="2">
    <location>
        <begin position="1"/>
        <end position="33"/>
    </location>
</feature>
<reference evidence="3 4" key="1">
    <citation type="submission" date="2019-11" db="EMBL/GenBank/DDBJ databases">
        <title>The genome sequence of Methylocystis heyeri.</title>
        <authorList>
            <person name="Oshkin I.Y."/>
            <person name="Miroshnikov K."/>
            <person name="Dedysh S.N."/>
        </authorList>
    </citation>
    <scope>NUCLEOTIDE SEQUENCE [LARGE SCALE GENOMIC DNA]</scope>
    <source>
        <strain evidence="3 4">H2</strain>
    </source>
</reference>
<feature type="compositionally biased region" description="Basic and acidic residues" evidence="1">
    <location>
        <begin position="403"/>
        <end position="414"/>
    </location>
</feature>
<dbReference type="PANTHER" id="PTHR30383">
    <property type="entry name" value="THIOESTERASE 1/PROTEASE 1/LYSOPHOSPHOLIPASE L1"/>
    <property type="match status" value="1"/>
</dbReference>
<dbReference type="KEGG" id="mhey:H2LOC_004755"/>
<gene>
    <name evidence="3" type="ORF">H2LOC_004755</name>
</gene>
<organism evidence="3 4">
    <name type="scientific">Methylocystis heyeri</name>
    <dbReference type="NCBI Taxonomy" id="391905"/>
    <lineage>
        <taxon>Bacteria</taxon>
        <taxon>Pseudomonadati</taxon>
        <taxon>Pseudomonadota</taxon>
        <taxon>Alphaproteobacteria</taxon>
        <taxon>Hyphomicrobiales</taxon>
        <taxon>Methylocystaceae</taxon>
        <taxon>Methylocystis</taxon>
    </lineage>
</organism>
<sequence>MIDTTPRSRYALFYVATLALAFLLTAGSGDARAQDIFSDFFGGLFGGGGSRHAAPHPAPSYRPQRQYYPERRAAPPGEGRPHAWRPQKPTRKNAAQDGERLAEKTPSEASFFVVALGDVLSLNLADGLEESFEDTPEIGVLHKGKESSGLVRKDYFDWTKAAHDLASGPQKIDVAVMMVGSNDRQPIVDGSQSQEPLSPRWRELYAARVDSVIQAFKEKNIPLIWVGLPVMKGEKYSADMAQINEIQRARAAAAGIGFVDLWDKFADDRGQYSAFGPDIIGQTVKLRSDDGVHFTGAGARKLALFVEGDIKRLFDARQNPKPAGEAKPPESPAPGEPSANAAPTATQQPVIFRSPLGEPRPAAPSLPQDRPAIGPAQPLTGAPALASDELARRDKQRGQARPDSPEHAVAEHVFMEGGSQTHRPGRADDFTWPESKASKPAARSD</sequence>
<proteinExistence type="predicted"/>
<name>A0A6B8KF18_9HYPH</name>
<dbReference type="OrthoDB" id="9805649at2"/>
<evidence type="ECO:0000256" key="2">
    <source>
        <dbReference type="SAM" id="SignalP"/>
    </source>
</evidence>
<evidence type="ECO:0000313" key="3">
    <source>
        <dbReference type="EMBL" id="QGM45053.1"/>
    </source>
</evidence>
<feature type="region of interest" description="Disordered" evidence="1">
    <location>
        <begin position="317"/>
        <end position="445"/>
    </location>
</feature>
<dbReference type="RefSeq" id="WP_136495343.1">
    <property type="nucleotide sequence ID" value="NZ_CP046052.1"/>
</dbReference>
<dbReference type="InterPro" id="IPR007407">
    <property type="entry name" value="DUF459"/>
</dbReference>